<dbReference type="Proteomes" id="UP000076079">
    <property type="component" value="Chromosome"/>
</dbReference>
<dbReference type="KEGG" id="abac:LuPra_04677"/>
<dbReference type="RefSeq" id="WP_157899571.1">
    <property type="nucleotide sequence ID" value="NZ_CP015136.1"/>
</dbReference>
<gene>
    <name evidence="2" type="ORF">LuPra_04677</name>
</gene>
<dbReference type="EMBL" id="CP015136">
    <property type="protein sequence ID" value="AMY11427.1"/>
    <property type="molecule type" value="Genomic_DNA"/>
</dbReference>
<keyword evidence="3" id="KW-1185">Reference proteome</keyword>
<organism evidence="2 3">
    <name type="scientific">Luteitalea pratensis</name>
    <dbReference type="NCBI Taxonomy" id="1855912"/>
    <lineage>
        <taxon>Bacteria</taxon>
        <taxon>Pseudomonadati</taxon>
        <taxon>Acidobacteriota</taxon>
        <taxon>Vicinamibacteria</taxon>
        <taxon>Vicinamibacterales</taxon>
        <taxon>Vicinamibacteraceae</taxon>
        <taxon>Luteitalea</taxon>
    </lineage>
</organism>
<keyword evidence="1" id="KW-0732">Signal</keyword>
<proteinExistence type="predicted"/>
<reference evidence="2 3" key="1">
    <citation type="journal article" date="2016" name="Genome Announc.">
        <title>First Complete Genome Sequence of a Subdivision 6 Acidobacterium Strain.</title>
        <authorList>
            <person name="Huang S."/>
            <person name="Vieira S."/>
            <person name="Bunk B."/>
            <person name="Riedel T."/>
            <person name="Sproer C."/>
            <person name="Overmann J."/>
        </authorList>
    </citation>
    <scope>NUCLEOTIDE SEQUENCE [LARGE SCALE GENOMIC DNA]</scope>
    <source>
        <strain evidence="3">DSM 100886 HEG_-6_39</strain>
    </source>
</reference>
<feature type="signal peptide" evidence="1">
    <location>
        <begin position="1"/>
        <end position="23"/>
    </location>
</feature>
<dbReference type="AlphaFoldDB" id="A0A143PRS5"/>
<evidence type="ECO:0000313" key="2">
    <source>
        <dbReference type="EMBL" id="AMY11427.1"/>
    </source>
</evidence>
<accession>A0A143PRS5</accession>
<protein>
    <recommendedName>
        <fullName evidence="4">Plastocyanin</fullName>
    </recommendedName>
</protein>
<evidence type="ECO:0008006" key="4">
    <source>
        <dbReference type="Google" id="ProtNLM"/>
    </source>
</evidence>
<feature type="chain" id="PRO_5007511859" description="Plastocyanin" evidence="1">
    <location>
        <begin position="24"/>
        <end position="131"/>
    </location>
</feature>
<name>A0A143PRS5_LUTPR</name>
<dbReference type="PROSITE" id="PS51257">
    <property type="entry name" value="PROKAR_LIPOPROTEIN"/>
    <property type="match status" value="1"/>
</dbReference>
<dbReference type="STRING" id="1855912.LuPra_04677"/>
<reference evidence="3" key="2">
    <citation type="submission" date="2016-04" db="EMBL/GenBank/DDBJ databases">
        <title>First Complete Genome Sequence of a Subdivision 6 Acidobacterium.</title>
        <authorList>
            <person name="Huang S."/>
            <person name="Vieira S."/>
            <person name="Bunk B."/>
            <person name="Riedel T."/>
            <person name="Sproeer C."/>
            <person name="Overmann J."/>
        </authorList>
    </citation>
    <scope>NUCLEOTIDE SEQUENCE [LARGE SCALE GENOMIC DNA]</scope>
    <source>
        <strain evidence="3">DSM 100886 HEG_-6_39</strain>
    </source>
</reference>
<evidence type="ECO:0000313" key="3">
    <source>
        <dbReference type="Proteomes" id="UP000076079"/>
    </source>
</evidence>
<evidence type="ECO:0000256" key="1">
    <source>
        <dbReference type="SAM" id="SignalP"/>
    </source>
</evidence>
<sequence length="131" mass="13685" precursor="true">MVVLGRWCLAVVVAGLGFGAACGGGSNPTTPSSPVGTGLTMTVDAGGVLWPKELVVTPGSRVIFVNQSSRARQVSSDPHPDHTDCPEINQVGFLGPGTNRETGNLNIVRTCGVHDHDDPDNANMRARIVVR</sequence>